<name>A0A6L3ZBM4_9FLAO</name>
<proteinExistence type="predicted"/>
<protein>
    <submittedName>
        <fullName evidence="1">Uncharacterized protein</fullName>
    </submittedName>
</protein>
<sequence>MAFVKRTIERLIREETSLTYANVLQYQFYNRGTSVVRIGIAEIGQGESLALGNPIHPEDIDKVVQFDENGENRLECYIEVLQEVSTENTSGEC</sequence>
<keyword evidence="2" id="KW-1185">Reference proteome</keyword>
<comment type="caution">
    <text evidence="1">The sequence shown here is derived from an EMBL/GenBank/DDBJ whole genome shotgun (WGS) entry which is preliminary data.</text>
</comment>
<evidence type="ECO:0000313" key="2">
    <source>
        <dbReference type="Proteomes" id="UP000484164"/>
    </source>
</evidence>
<reference evidence="1 2" key="1">
    <citation type="submission" date="2019-10" db="EMBL/GenBank/DDBJ databases">
        <title>Genome sequence of Phaeocystidibacter marisrubri JCM30614 (type strain).</title>
        <authorList>
            <person name="Bowman J.P."/>
        </authorList>
    </citation>
    <scope>NUCLEOTIDE SEQUENCE [LARGE SCALE GENOMIC DNA]</scope>
    <source>
        <strain evidence="1 2">JCM 30614</strain>
    </source>
</reference>
<dbReference type="EMBL" id="WBVQ01000004">
    <property type="protein sequence ID" value="KAB2815033.1"/>
    <property type="molecule type" value="Genomic_DNA"/>
</dbReference>
<accession>A0A6L3ZBM4</accession>
<gene>
    <name evidence="1" type="ORF">F8C82_14570</name>
</gene>
<evidence type="ECO:0000313" key="1">
    <source>
        <dbReference type="EMBL" id="KAB2815033.1"/>
    </source>
</evidence>
<dbReference type="Proteomes" id="UP000484164">
    <property type="component" value="Unassembled WGS sequence"/>
</dbReference>
<organism evidence="1 2">
    <name type="scientific">Phaeocystidibacter marisrubri</name>
    <dbReference type="NCBI Taxonomy" id="1577780"/>
    <lineage>
        <taxon>Bacteria</taxon>
        <taxon>Pseudomonadati</taxon>
        <taxon>Bacteroidota</taxon>
        <taxon>Flavobacteriia</taxon>
        <taxon>Flavobacteriales</taxon>
        <taxon>Phaeocystidibacteraceae</taxon>
        <taxon>Phaeocystidibacter</taxon>
    </lineage>
</organism>
<dbReference type="AlphaFoldDB" id="A0A6L3ZBM4"/>
<dbReference type="RefSeq" id="WP_151694357.1">
    <property type="nucleotide sequence ID" value="NZ_BMGX01000003.1"/>
</dbReference>